<evidence type="ECO:0000313" key="2">
    <source>
        <dbReference type="EMBL" id="TWU05382.1"/>
    </source>
</evidence>
<dbReference type="EMBL" id="SJPU01000019">
    <property type="protein sequence ID" value="TWU05382.1"/>
    <property type="molecule type" value="Genomic_DNA"/>
</dbReference>
<feature type="region of interest" description="Disordered" evidence="1">
    <location>
        <begin position="29"/>
        <end position="59"/>
    </location>
</feature>
<keyword evidence="3" id="KW-1185">Reference proteome</keyword>
<name>A0A5C6B1U1_9BACT</name>
<dbReference type="AlphaFoldDB" id="A0A5C6B1U1"/>
<dbReference type="Proteomes" id="UP000319908">
    <property type="component" value="Unassembled WGS sequence"/>
</dbReference>
<protein>
    <submittedName>
        <fullName evidence="2">Uncharacterized protein</fullName>
    </submittedName>
</protein>
<reference evidence="2 3" key="1">
    <citation type="journal article" date="2020" name="Antonie Van Leeuwenhoek">
        <title>Rhodopirellula heiligendammensis sp. nov., Rhodopirellula pilleata sp. nov., and Rhodopirellula solitaria sp. nov. isolated from natural or artificial marine surfaces in Northern Germany and California, USA, and emended description of the genus Rhodopirellula.</title>
        <authorList>
            <person name="Kallscheuer N."/>
            <person name="Wiegand S."/>
            <person name="Jogler M."/>
            <person name="Boedeker C."/>
            <person name="Peeters S.H."/>
            <person name="Rast P."/>
            <person name="Heuer A."/>
            <person name="Jetten M.S.M."/>
            <person name="Rohde M."/>
            <person name="Jogler C."/>
        </authorList>
    </citation>
    <scope>NUCLEOTIDE SEQUENCE [LARGE SCALE GENOMIC DNA]</scope>
    <source>
        <strain evidence="2 3">Poly21</strain>
    </source>
</reference>
<comment type="caution">
    <text evidence="2">The sequence shown here is derived from an EMBL/GenBank/DDBJ whole genome shotgun (WGS) entry which is preliminary data.</text>
</comment>
<proteinExistence type="predicted"/>
<evidence type="ECO:0000313" key="3">
    <source>
        <dbReference type="Proteomes" id="UP000319908"/>
    </source>
</evidence>
<evidence type="ECO:0000256" key="1">
    <source>
        <dbReference type="SAM" id="MobiDB-lite"/>
    </source>
</evidence>
<feature type="compositionally biased region" description="Polar residues" evidence="1">
    <location>
        <begin position="29"/>
        <end position="39"/>
    </location>
</feature>
<gene>
    <name evidence="2" type="ORF">Poly21_57110</name>
</gene>
<accession>A0A5C6B1U1</accession>
<sequence>MRRLTCKHRRNESDLLTIYPHFIPRTLSSLSPVNTTSITPGGRCQPTPRTTKEQTCPPY</sequence>
<organism evidence="2 3">
    <name type="scientific">Allorhodopirellula heiligendammensis</name>
    <dbReference type="NCBI Taxonomy" id="2714739"/>
    <lineage>
        <taxon>Bacteria</taxon>
        <taxon>Pseudomonadati</taxon>
        <taxon>Planctomycetota</taxon>
        <taxon>Planctomycetia</taxon>
        <taxon>Pirellulales</taxon>
        <taxon>Pirellulaceae</taxon>
        <taxon>Allorhodopirellula</taxon>
    </lineage>
</organism>